<accession>A0AAV4S7F0</accession>
<gene>
    <name evidence="1" type="ORF">CDAR_192861</name>
</gene>
<dbReference type="EMBL" id="BPLQ01007105">
    <property type="protein sequence ID" value="GIY27918.1"/>
    <property type="molecule type" value="Genomic_DNA"/>
</dbReference>
<evidence type="ECO:0000313" key="1">
    <source>
        <dbReference type="EMBL" id="GIY27918.1"/>
    </source>
</evidence>
<protein>
    <submittedName>
        <fullName evidence="1">Uncharacterized protein</fullName>
    </submittedName>
</protein>
<proteinExistence type="predicted"/>
<sequence>MVTNTIGETSGRNGLMQLEWSKNKHVLQLISVFTRPSVGSRAVNRSDEDGGPFANRNDLLFLKTRQSAPRIAVAEEHRCCSFP</sequence>
<reference evidence="1 2" key="1">
    <citation type="submission" date="2021-06" db="EMBL/GenBank/DDBJ databases">
        <title>Caerostris darwini draft genome.</title>
        <authorList>
            <person name="Kono N."/>
            <person name="Arakawa K."/>
        </authorList>
    </citation>
    <scope>NUCLEOTIDE SEQUENCE [LARGE SCALE GENOMIC DNA]</scope>
</reference>
<keyword evidence="2" id="KW-1185">Reference proteome</keyword>
<dbReference type="AlphaFoldDB" id="A0AAV4S7F0"/>
<name>A0AAV4S7F0_9ARAC</name>
<dbReference type="Proteomes" id="UP001054837">
    <property type="component" value="Unassembled WGS sequence"/>
</dbReference>
<comment type="caution">
    <text evidence="1">The sequence shown here is derived from an EMBL/GenBank/DDBJ whole genome shotgun (WGS) entry which is preliminary data.</text>
</comment>
<evidence type="ECO:0000313" key="2">
    <source>
        <dbReference type="Proteomes" id="UP001054837"/>
    </source>
</evidence>
<organism evidence="1 2">
    <name type="scientific">Caerostris darwini</name>
    <dbReference type="NCBI Taxonomy" id="1538125"/>
    <lineage>
        <taxon>Eukaryota</taxon>
        <taxon>Metazoa</taxon>
        <taxon>Ecdysozoa</taxon>
        <taxon>Arthropoda</taxon>
        <taxon>Chelicerata</taxon>
        <taxon>Arachnida</taxon>
        <taxon>Araneae</taxon>
        <taxon>Araneomorphae</taxon>
        <taxon>Entelegynae</taxon>
        <taxon>Araneoidea</taxon>
        <taxon>Araneidae</taxon>
        <taxon>Caerostris</taxon>
    </lineage>
</organism>